<gene>
    <name evidence="1" type="ORF">I3842_16G088500</name>
</gene>
<protein>
    <submittedName>
        <fullName evidence="1">Uncharacterized protein</fullName>
    </submittedName>
</protein>
<name>A0A922A8E4_CARIL</name>
<evidence type="ECO:0000313" key="1">
    <source>
        <dbReference type="EMBL" id="KAG6673007.1"/>
    </source>
</evidence>
<dbReference type="Proteomes" id="UP000811246">
    <property type="component" value="Chromosome 16"/>
</dbReference>
<reference evidence="1" key="1">
    <citation type="submission" date="2021-01" db="EMBL/GenBank/DDBJ databases">
        <authorList>
            <person name="Lovell J.T."/>
            <person name="Bentley N."/>
            <person name="Bhattarai G."/>
            <person name="Jenkins J.W."/>
            <person name="Sreedasyam A."/>
            <person name="Alarcon Y."/>
            <person name="Bock C."/>
            <person name="Boston L."/>
            <person name="Carlson J."/>
            <person name="Cervantes K."/>
            <person name="Clermont K."/>
            <person name="Krom N."/>
            <person name="Kubenka K."/>
            <person name="Mamidi S."/>
            <person name="Mattison C."/>
            <person name="Monteros M."/>
            <person name="Pisani C."/>
            <person name="Plott C."/>
            <person name="Rajasekar S."/>
            <person name="Rhein H.S."/>
            <person name="Rohla C."/>
            <person name="Song M."/>
            <person name="Hilaire R.S."/>
            <person name="Shu S."/>
            <person name="Wells L."/>
            <person name="Wang X."/>
            <person name="Webber J."/>
            <person name="Heerema R.J."/>
            <person name="Klein P."/>
            <person name="Conner P."/>
            <person name="Grauke L."/>
            <person name="Grimwood J."/>
            <person name="Schmutz J."/>
            <person name="Randall J.J."/>
        </authorList>
    </citation>
    <scope>NUCLEOTIDE SEQUENCE</scope>
    <source>
        <tissue evidence="1">Leaf</tissue>
    </source>
</reference>
<evidence type="ECO:0000313" key="2">
    <source>
        <dbReference type="Proteomes" id="UP000811246"/>
    </source>
</evidence>
<proteinExistence type="predicted"/>
<dbReference type="AlphaFoldDB" id="A0A922A8E4"/>
<comment type="caution">
    <text evidence="1">The sequence shown here is derived from an EMBL/GenBank/DDBJ whole genome shotgun (WGS) entry which is preliminary data.</text>
</comment>
<organism evidence="1 2">
    <name type="scientific">Carya illinoinensis</name>
    <name type="common">Pecan</name>
    <dbReference type="NCBI Taxonomy" id="32201"/>
    <lineage>
        <taxon>Eukaryota</taxon>
        <taxon>Viridiplantae</taxon>
        <taxon>Streptophyta</taxon>
        <taxon>Embryophyta</taxon>
        <taxon>Tracheophyta</taxon>
        <taxon>Spermatophyta</taxon>
        <taxon>Magnoliopsida</taxon>
        <taxon>eudicotyledons</taxon>
        <taxon>Gunneridae</taxon>
        <taxon>Pentapetalae</taxon>
        <taxon>rosids</taxon>
        <taxon>fabids</taxon>
        <taxon>Fagales</taxon>
        <taxon>Juglandaceae</taxon>
        <taxon>Carya</taxon>
    </lineage>
</organism>
<dbReference type="EMBL" id="CM031840">
    <property type="protein sequence ID" value="KAG6673007.1"/>
    <property type="molecule type" value="Genomic_DNA"/>
</dbReference>
<sequence>MFLQTISRKKGSVQPHSGQYMSFPVIRSSSHSNFTSVLVNCNIPIDLDDSLWRSNPYTSMHWERFRAKEIQNKWLMHFMKIVIIYSRQFLLETLGLENQILSEGLQMMNSGKIPNPLLGSLLTRL</sequence>
<accession>A0A922A8E4</accession>